<dbReference type="HOGENOM" id="CLU_093541_0_0_1"/>
<dbReference type="Pfam" id="PF18885">
    <property type="entry name" value="DUF5648"/>
    <property type="match status" value="1"/>
</dbReference>
<dbReference type="InterPro" id="IPR043708">
    <property type="entry name" value="DUF5648"/>
</dbReference>
<sequence length="227" mass="24978">MTDLISLLAVFLFICTSTHGKALNTTHEVNNKARAPNTCADPTLASVWVEAYSPSARAHTIQPRWIYANLDTTAGNDWTIQGAVFLAWEDAQPFTFPLYLVFNPALNDYIYIPSTTGSPPVLPSGYGFGGIVGYVYATQVCGSVPLLSAFQASFGDHWYTTDASEHSRIIASGWAEAGIVAYVLPLSKCIIRLPKLEGDFKAYPLRLWLPSLIACREQLHFSDRVQD</sequence>
<feature type="domain" description="DUF5648" evidence="2">
    <location>
        <begin position="52"/>
        <end position="184"/>
    </location>
</feature>
<accession>A0A067SBP0</accession>
<name>A0A067SBP0_GALM3</name>
<dbReference type="EMBL" id="KL142415">
    <property type="protein sequence ID" value="KDR67367.1"/>
    <property type="molecule type" value="Genomic_DNA"/>
</dbReference>
<keyword evidence="1" id="KW-0732">Signal</keyword>
<dbReference type="OrthoDB" id="9971254at2759"/>
<dbReference type="AlphaFoldDB" id="A0A067SBP0"/>
<evidence type="ECO:0000256" key="1">
    <source>
        <dbReference type="SAM" id="SignalP"/>
    </source>
</evidence>
<keyword evidence="4" id="KW-1185">Reference proteome</keyword>
<evidence type="ECO:0000259" key="2">
    <source>
        <dbReference type="Pfam" id="PF18885"/>
    </source>
</evidence>
<feature type="signal peptide" evidence="1">
    <location>
        <begin position="1"/>
        <end position="20"/>
    </location>
</feature>
<organism evidence="3 4">
    <name type="scientific">Galerina marginata (strain CBS 339.88)</name>
    <dbReference type="NCBI Taxonomy" id="685588"/>
    <lineage>
        <taxon>Eukaryota</taxon>
        <taxon>Fungi</taxon>
        <taxon>Dikarya</taxon>
        <taxon>Basidiomycota</taxon>
        <taxon>Agaricomycotina</taxon>
        <taxon>Agaricomycetes</taxon>
        <taxon>Agaricomycetidae</taxon>
        <taxon>Agaricales</taxon>
        <taxon>Agaricineae</taxon>
        <taxon>Strophariaceae</taxon>
        <taxon>Galerina</taxon>
    </lineage>
</organism>
<evidence type="ECO:0000313" key="3">
    <source>
        <dbReference type="EMBL" id="KDR67367.1"/>
    </source>
</evidence>
<protein>
    <recommendedName>
        <fullName evidence="2">DUF5648 domain-containing protein</fullName>
    </recommendedName>
</protein>
<evidence type="ECO:0000313" key="4">
    <source>
        <dbReference type="Proteomes" id="UP000027222"/>
    </source>
</evidence>
<dbReference type="Proteomes" id="UP000027222">
    <property type="component" value="Unassembled WGS sequence"/>
</dbReference>
<proteinExistence type="predicted"/>
<gene>
    <name evidence="3" type="ORF">GALMADRAFT_147156</name>
</gene>
<reference evidence="4" key="1">
    <citation type="journal article" date="2014" name="Proc. Natl. Acad. Sci. U.S.A.">
        <title>Extensive sampling of basidiomycete genomes demonstrates inadequacy of the white-rot/brown-rot paradigm for wood decay fungi.</title>
        <authorList>
            <person name="Riley R."/>
            <person name="Salamov A.A."/>
            <person name="Brown D.W."/>
            <person name="Nagy L.G."/>
            <person name="Floudas D."/>
            <person name="Held B.W."/>
            <person name="Levasseur A."/>
            <person name="Lombard V."/>
            <person name="Morin E."/>
            <person name="Otillar R."/>
            <person name="Lindquist E.A."/>
            <person name="Sun H."/>
            <person name="LaButti K.M."/>
            <person name="Schmutz J."/>
            <person name="Jabbour D."/>
            <person name="Luo H."/>
            <person name="Baker S.E."/>
            <person name="Pisabarro A.G."/>
            <person name="Walton J.D."/>
            <person name="Blanchette R.A."/>
            <person name="Henrissat B."/>
            <person name="Martin F."/>
            <person name="Cullen D."/>
            <person name="Hibbett D.S."/>
            <person name="Grigoriev I.V."/>
        </authorList>
    </citation>
    <scope>NUCLEOTIDE SEQUENCE [LARGE SCALE GENOMIC DNA]</scope>
    <source>
        <strain evidence="4">CBS 339.88</strain>
    </source>
</reference>
<feature type="chain" id="PRO_5001645678" description="DUF5648 domain-containing protein" evidence="1">
    <location>
        <begin position="21"/>
        <end position="227"/>
    </location>
</feature>